<evidence type="ECO:0000256" key="4">
    <source>
        <dbReference type="ARBA" id="ARBA00022475"/>
    </source>
</evidence>
<dbReference type="AlphaFoldDB" id="A0A938Y2L2"/>
<dbReference type="Proteomes" id="UP000717624">
    <property type="component" value="Unassembled WGS sequence"/>
</dbReference>
<dbReference type="Gene3D" id="1.10.3470.10">
    <property type="entry name" value="ABC transporter involved in vitamin B12 uptake, BtuC"/>
    <property type="match status" value="1"/>
</dbReference>
<feature type="transmembrane region" description="Helical" evidence="8">
    <location>
        <begin position="122"/>
        <end position="141"/>
    </location>
</feature>
<sequence>MTSLPTNQLWKWFGLFAGILAILCLFLASIVWGVMNTNWQTVMDAYLHFNGSNEQIVIKDVRLPRALIATAVGISLGICGALLQALSRNALADVEILGLNSGASLAVVVAMIFFGVSSLAQFTWIAFAGVAVTGVLIYVIAASGREGLTPLTLTLAGAAMAALASSITYGLLTVNQQTLDEVLFWLTGSVSGRKLEYLQAVFPYMASGWLLTLMLAKPVHTLMMGDEIATSLGQNTRLVKIMSGLAIVLLTGSAVAVAGPIGFVGLVTPHLARRLVGPGLFWQFLYSAMLGAILLLTADIGARFLAYPTELPIGVVTALIGAPFFVILAGKGSEKR</sequence>
<evidence type="ECO:0000313" key="9">
    <source>
        <dbReference type="EMBL" id="MBM7592136.1"/>
    </source>
</evidence>
<keyword evidence="7 8" id="KW-0472">Membrane</keyword>
<dbReference type="GO" id="GO:0005886">
    <property type="term" value="C:plasma membrane"/>
    <property type="evidence" value="ECO:0007669"/>
    <property type="project" value="UniProtKB-SubCell"/>
</dbReference>
<dbReference type="GO" id="GO:0022857">
    <property type="term" value="F:transmembrane transporter activity"/>
    <property type="evidence" value="ECO:0007669"/>
    <property type="project" value="InterPro"/>
</dbReference>
<dbReference type="InterPro" id="IPR000522">
    <property type="entry name" value="ABC_transptr_permease_BtuC"/>
</dbReference>
<dbReference type="InterPro" id="IPR037294">
    <property type="entry name" value="ABC_BtuC-like"/>
</dbReference>
<reference evidence="9" key="1">
    <citation type="submission" date="2021-01" db="EMBL/GenBank/DDBJ databases">
        <title>Genomic Encyclopedia of Type Strains, Phase IV (KMG-IV): sequencing the most valuable type-strain genomes for metagenomic binning, comparative biology and taxonomic classification.</title>
        <authorList>
            <person name="Goeker M."/>
        </authorList>
    </citation>
    <scope>NUCLEOTIDE SEQUENCE</scope>
    <source>
        <strain evidence="9">DSM 25523</strain>
    </source>
</reference>
<proteinExistence type="inferred from homology"/>
<keyword evidence="3" id="KW-0813">Transport</keyword>
<dbReference type="FunFam" id="1.10.3470.10:FF:000001">
    <property type="entry name" value="Vitamin B12 ABC transporter permease BtuC"/>
    <property type="match status" value="1"/>
</dbReference>
<feature type="transmembrane region" description="Helical" evidence="8">
    <location>
        <begin position="245"/>
        <end position="268"/>
    </location>
</feature>
<evidence type="ECO:0000256" key="2">
    <source>
        <dbReference type="ARBA" id="ARBA00007935"/>
    </source>
</evidence>
<feature type="transmembrane region" description="Helical" evidence="8">
    <location>
        <begin position="12"/>
        <end position="35"/>
    </location>
</feature>
<organism evidence="9 10">
    <name type="scientific">Brevibacillus fulvus</name>
    <dbReference type="NCBI Taxonomy" id="1125967"/>
    <lineage>
        <taxon>Bacteria</taxon>
        <taxon>Bacillati</taxon>
        <taxon>Bacillota</taxon>
        <taxon>Bacilli</taxon>
        <taxon>Bacillales</taxon>
        <taxon>Paenibacillaceae</taxon>
        <taxon>Brevibacillus</taxon>
    </lineage>
</organism>
<name>A0A938Y2L2_9BACL</name>
<feature type="transmembrane region" description="Helical" evidence="8">
    <location>
        <begin position="66"/>
        <end position="85"/>
    </location>
</feature>
<keyword evidence="10" id="KW-1185">Reference proteome</keyword>
<feature type="transmembrane region" description="Helical" evidence="8">
    <location>
        <begin position="153"/>
        <end position="172"/>
    </location>
</feature>
<dbReference type="PANTHER" id="PTHR30472">
    <property type="entry name" value="FERRIC ENTEROBACTIN TRANSPORT SYSTEM PERMEASE PROTEIN"/>
    <property type="match status" value="1"/>
</dbReference>
<keyword evidence="4" id="KW-1003">Cell membrane</keyword>
<evidence type="ECO:0000256" key="8">
    <source>
        <dbReference type="SAM" id="Phobius"/>
    </source>
</evidence>
<dbReference type="CDD" id="cd06550">
    <property type="entry name" value="TM_ABC_iron-siderophores_like"/>
    <property type="match status" value="1"/>
</dbReference>
<dbReference type="Pfam" id="PF01032">
    <property type="entry name" value="FecCD"/>
    <property type="match status" value="1"/>
</dbReference>
<accession>A0A938Y2L2</accession>
<evidence type="ECO:0000256" key="1">
    <source>
        <dbReference type="ARBA" id="ARBA00004651"/>
    </source>
</evidence>
<evidence type="ECO:0000313" key="10">
    <source>
        <dbReference type="Proteomes" id="UP000717624"/>
    </source>
</evidence>
<feature type="transmembrane region" description="Helical" evidence="8">
    <location>
        <begin position="310"/>
        <end position="330"/>
    </location>
</feature>
<dbReference type="SUPFAM" id="SSF81345">
    <property type="entry name" value="ABC transporter involved in vitamin B12 uptake, BtuC"/>
    <property type="match status" value="1"/>
</dbReference>
<keyword evidence="6 8" id="KW-1133">Transmembrane helix</keyword>
<evidence type="ECO:0000256" key="6">
    <source>
        <dbReference type="ARBA" id="ARBA00022989"/>
    </source>
</evidence>
<comment type="subcellular location">
    <subcellularLocation>
        <location evidence="1">Cell membrane</location>
        <topology evidence="1">Multi-pass membrane protein</topology>
    </subcellularLocation>
</comment>
<dbReference type="EMBL" id="JAFBEB010000020">
    <property type="protein sequence ID" value="MBM7592136.1"/>
    <property type="molecule type" value="Genomic_DNA"/>
</dbReference>
<gene>
    <name evidence="9" type="ORF">JOD01_003792</name>
</gene>
<comment type="caution">
    <text evidence="9">The sequence shown here is derived from an EMBL/GenBank/DDBJ whole genome shotgun (WGS) entry which is preliminary data.</text>
</comment>
<comment type="similarity">
    <text evidence="2">Belongs to the binding-protein-dependent transport system permease family. FecCD subfamily.</text>
</comment>
<dbReference type="RefSeq" id="WP_204519811.1">
    <property type="nucleotide sequence ID" value="NZ_BAABIN010000018.1"/>
</dbReference>
<evidence type="ECO:0000256" key="7">
    <source>
        <dbReference type="ARBA" id="ARBA00023136"/>
    </source>
</evidence>
<evidence type="ECO:0000256" key="5">
    <source>
        <dbReference type="ARBA" id="ARBA00022692"/>
    </source>
</evidence>
<evidence type="ECO:0000256" key="3">
    <source>
        <dbReference type="ARBA" id="ARBA00022448"/>
    </source>
</evidence>
<protein>
    <submittedName>
        <fullName evidence="9">Iron complex transport system permease protein</fullName>
    </submittedName>
</protein>
<dbReference type="PANTHER" id="PTHR30472:SF65">
    <property type="entry name" value="SIDEROPHORE TRANSPORT SYSTEM PERMEASE PROTEIN YFIZ-RELATED"/>
    <property type="match status" value="1"/>
</dbReference>
<feature type="transmembrane region" description="Helical" evidence="8">
    <location>
        <begin position="97"/>
        <end position="116"/>
    </location>
</feature>
<dbReference type="GO" id="GO:0033214">
    <property type="term" value="P:siderophore-iron import into cell"/>
    <property type="evidence" value="ECO:0007669"/>
    <property type="project" value="TreeGrafter"/>
</dbReference>
<feature type="transmembrane region" description="Helical" evidence="8">
    <location>
        <begin position="280"/>
        <end position="298"/>
    </location>
</feature>
<keyword evidence="5 8" id="KW-0812">Transmembrane</keyword>